<dbReference type="Proteomes" id="UP000600865">
    <property type="component" value="Unassembled WGS sequence"/>
</dbReference>
<evidence type="ECO:0000313" key="7">
    <source>
        <dbReference type="EMBL" id="GGX67097.1"/>
    </source>
</evidence>
<evidence type="ECO:0000256" key="3">
    <source>
        <dbReference type="ARBA" id="ARBA00022692"/>
    </source>
</evidence>
<keyword evidence="3 6" id="KW-0812">Transmembrane</keyword>
<keyword evidence="4 6" id="KW-1133">Transmembrane helix</keyword>
<feature type="transmembrane region" description="Helical" evidence="6">
    <location>
        <begin position="62"/>
        <end position="80"/>
    </location>
</feature>
<evidence type="ECO:0000256" key="5">
    <source>
        <dbReference type="ARBA" id="ARBA00023136"/>
    </source>
</evidence>
<organism evidence="7 8">
    <name type="scientific">Litorimonas cladophorae</name>
    <dbReference type="NCBI Taxonomy" id="1220491"/>
    <lineage>
        <taxon>Bacteria</taxon>
        <taxon>Pseudomonadati</taxon>
        <taxon>Pseudomonadota</taxon>
        <taxon>Alphaproteobacteria</taxon>
        <taxon>Maricaulales</taxon>
        <taxon>Robiginitomaculaceae</taxon>
    </lineage>
</organism>
<feature type="transmembrane region" description="Helical" evidence="6">
    <location>
        <begin position="484"/>
        <end position="503"/>
    </location>
</feature>
<feature type="transmembrane region" description="Helical" evidence="6">
    <location>
        <begin position="165"/>
        <end position="185"/>
    </location>
</feature>
<dbReference type="PANTHER" id="PTHR12778:SF10">
    <property type="entry name" value="MAJOR FACILITATOR SUPERFAMILY DOMAIN-CONTAINING PROTEIN 3"/>
    <property type="match status" value="1"/>
</dbReference>
<dbReference type="EMBL" id="BMYV01000002">
    <property type="protein sequence ID" value="GGX67097.1"/>
    <property type="molecule type" value="Genomic_DNA"/>
</dbReference>
<protein>
    <submittedName>
        <fullName evidence="7">Permease</fullName>
    </submittedName>
</protein>
<sequence>MSQTATPSKLTTRQALKLALTDRQVLAMLILGLASGLPYVIVAGTLNAWLTTTGVKPVEIGLLSWAILAYGFKFMWAAALQSRRTPLGLNIGPRRFWMFLFLGISTIGMGILSFSEPPSGLGLIAALAVGIAFSSSCFDIVLAGWRIEAARDDQHLDILSTVEQFGYRTASMLGGFVALIFADIFGWRFTFLAATGLLAASVLGVILANPTQVEDWDRSANDQDCGLSAQQKNIGTLLVLAGWVIGFYLIGDFAVGVLSDPENHSARDFIRNQGPWVVVSTVIWLGIVSAWLVYLQSRAEAGSYEASKGVLGVLFMAIVEPMMELVGRLRWTAILVLMVVLSYRFTDLIWGGFAYPFYLGENYGALGHTLTEVGFASKLIGVFATIAGIAIGGLAMLRFGRMPVFFFGAVFAAVTNLLFADLAMGATYTDPVLIFFQIDHLFGAFGMDIRMARLTSVIAVENIAVGVASAASIAYLSSIVSKRYAILQYSLLASLVMLLGVLGRPTIGAIIEEEGFARAFVLCAAFGGVASALALAEWVRIARSERV</sequence>
<dbReference type="InterPro" id="IPR036259">
    <property type="entry name" value="MFS_trans_sf"/>
</dbReference>
<name>A0A918KKQ4_9PROT</name>
<reference evidence="7 8" key="1">
    <citation type="journal article" date="2014" name="Int. J. Syst. Evol. Microbiol.">
        <title>Complete genome sequence of Corynebacterium casei LMG S-19264T (=DSM 44701T), isolated from a smear-ripened cheese.</title>
        <authorList>
            <consortium name="US DOE Joint Genome Institute (JGI-PGF)"/>
            <person name="Walter F."/>
            <person name="Albersmeier A."/>
            <person name="Kalinowski J."/>
            <person name="Ruckert C."/>
        </authorList>
    </citation>
    <scope>NUCLEOTIDE SEQUENCE [LARGE SCALE GENOMIC DNA]</scope>
    <source>
        <strain evidence="7 8">KCTC 23968</strain>
    </source>
</reference>
<feature type="transmembrane region" description="Helical" evidence="6">
    <location>
        <begin position="96"/>
        <end position="115"/>
    </location>
</feature>
<proteinExistence type="predicted"/>
<feature type="transmembrane region" description="Helical" evidence="6">
    <location>
        <begin position="25"/>
        <end position="50"/>
    </location>
</feature>
<evidence type="ECO:0000256" key="4">
    <source>
        <dbReference type="ARBA" id="ARBA00022989"/>
    </source>
</evidence>
<evidence type="ECO:0000313" key="8">
    <source>
        <dbReference type="Proteomes" id="UP000600865"/>
    </source>
</evidence>
<keyword evidence="8" id="KW-1185">Reference proteome</keyword>
<keyword evidence="5 6" id="KW-0472">Membrane</keyword>
<dbReference type="RefSeq" id="WP_189584050.1">
    <property type="nucleotide sequence ID" value="NZ_BMYV01000002.1"/>
</dbReference>
<feature type="transmembrane region" description="Helical" evidence="6">
    <location>
        <begin position="191"/>
        <end position="208"/>
    </location>
</feature>
<feature type="transmembrane region" description="Helical" evidence="6">
    <location>
        <begin position="331"/>
        <end position="355"/>
    </location>
</feature>
<dbReference type="SUPFAM" id="SSF103473">
    <property type="entry name" value="MFS general substrate transporter"/>
    <property type="match status" value="1"/>
</dbReference>
<feature type="transmembrane region" description="Helical" evidence="6">
    <location>
        <begin position="457"/>
        <end position="477"/>
    </location>
</feature>
<feature type="transmembrane region" description="Helical" evidence="6">
    <location>
        <begin position="276"/>
        <end position="295"/>
    </location>
</feature>
<feature type="transmembrane region" description="Helical" evidence="6">
    <location>
        <begin position="404"/>
        <end position="426"/>
    </location>
</feature>
<keyword evidence="2" id="KW-0813">Transport</keyword>
<evidence type="ECO:0000256" key="1">
    <source>
        <dbReference type="ARBA" id="ARBA00004141"/>
    </source>
</evidence>
<dbReference type="PANTHER" id="PTHR12778">
    <property type="entry name" value="SOLUTE CARRIER FAMILY 33 ACETYL-COA TRANSPORTER -RELATED"/>
    <property type="match status" value="1"/>
</dbReference>
<dbReference type="Gene3D" id="1.20.1250.20">
    <property type="entry name" value="MFS general substrate transporter like domains"/>
    <property type="match status" value="2"/>
</dbReference>
<dbReference type="AlphaFoldDB" id="A0A918KKQ4"/>
<feature type="transmembrane region" description="Helical" evidence="6">
    <location>
        <begin position="121"/>
        <end position="145"/>
    </location>
</feature>
<comment type="subcellular location">
    <subcellularLocation>
        <location evidence="1">Membrane</location>
        <topology evidence="1">Multi-pass membrane protein</topology>
    </subcellularLocation>
</comment>
<evidence type="ECO:0000256" key="2">
    <source>
        <dbReference type="ARBA" id="ARBA00022448"/>
    </source>
</evidence>
<feature type="transmembrane region" description="Helical" evidence="6">
    <location>
        <begin position="375"/>
        <end position="397"/>
    </location>
</feature>
<dbReference type="InterPro" id="IPR004752">
    <property type="entry name" value="AmpG_permease/AT-1"/>
</dbReference>
<gene>
    <name evidence="7" type="ORF">GCM10011309_15930</name>
</gene>
<dbReference type="GO" id="GO:0016020">
    <property type="term" value="C:membrane"/>
    <property type="evidence" value="ECO:0007669"/>
    <property type="project" value="UniProtKB-SubCell"/>
</dbReference>
<feature type="transmembrane region" description="Helical" evidence="6">
    <location>
        <begin position="515"/>
        <end position="536"/>
    </location>
</feature>
<comment type="caution">
    <text evidence="7">The sequence shown here is derived from an EMBL/GenBank/DDBJ whole genome shotgun (WGS) entry which is preliminary data.</text>
</comment>
<evidence type="ECO:0000256" key="6">
    <source>
        <dbReference type="SAM" id="Phobius"/>
    </source>
</evidence>
<accession>A0A918KKQ4</accession>
<feature type="transmembrane region" description="Helical" evidence="6">
    <location>
        <begin position="237"/>
        <end position="256"/>
    </location>
</feature>